<sequence length="365" mass="41896">MTVISQKVFIACARADLAEGVAAEKAERLALAEADPEEFKFAFFLSARDEEKSFFQQRSFYELWTADKIIFVLGKNALSDEDMYPFAALTALRACSYRVTVKAAGENKSRETITELFLSSKTKSAILQFLPYARLHFGGNALDKYLTAEQMLEEVCSFLCKNEEGEQDDEEEAPPEEGFDEEWLRSMQEDAPPAFCEDEEDQEYQGDEKDEESEEDEEYEEGEEDEEEIPDDDVDLSEPQESGERIEIFRRRFLSKMLRIKMETDNKFKLEGDKLCSYCGKEKQVTIGGIRQIAAGAFLNLLELEEISMDDTVELIETGAIFGCPKLAKITYNGTKEQWQRVEKRELWHDREKLEICCLDGKLRG</sequence>
<feature type="compositionally biased region" description="Acidic residues" evidence="1">
    <location>
        <begin position="196"/>
        <end position="238"/>
    </location>
</feature>
<comment type="caution">
    <text evidence="2">The sequence shown here is derived from an EMBL/GenBank/DDBJ whole genome shotgun (WGS) entry which is preliminary data.</text>
</comment>
<evidence type="ECO:0000313" key="3">
    <source>
        <dbReference type="Proteomes" id="UP000824145"/>
    </source>
</evidence>
<dbReference type="Proteomes" id="UP000824145">
    <property type="component" value="Unassembled WGS sequence"/>
</dbReference>
<reference evidence="2" key="2">
    <citation type="journal article" date="2021" name="PeerJ">
        <title>Extensive microbial diversity within the chicken gut microbiome revealed by metagenomics and culture.</title>
        <authorList>
            <person name="Gilroy R."/>
            <person name="Ravi A."/>
            <person name="Getino M."/>
            <person name="Pursley I."/>
            <person name="Horton D.L."/>
            <person name="Alikhan N.F."/>
            <person name="Baker D."/>
            <person name="Gharbi K."/>
            <person name="Hall N."/>
            <person name="Watson M."/>
            <person name="Adriaenssens E.M."/>
            <person name="Foster-Nyarko E."/>
            <person name="Jarju S."/>
            <person name="Secka A."/>
            <person name="Antonio M."/>
            <person name="Oren A."/>
            <person name="Chaudhuri R.R."/>
            <person name="La Ragione R."/>
            <person name="Hildebrand F."/>
            <person name="Pallen M.J."/>
        </authorList>
    </citation>
    <scope>NUCLEOTIDE SEQUENCE</scope>
    <source>
        <strain evidence="2">9366</strain>
    </source>
</reference>
<gene>
    <name evidence="2" type="ORF">IAB07_01145</name>
</gene>
<dbReference type="EMBL" id="DVNJ01000002">
    <property type="protein sequence ID" value="HIU62361.1"/>
    <property type="molecule type" value="Genomic_DNA"/>
</dbReference>
<reference evidence="2" key="1">
    <citation type="submission" date="2020-10" db="EMBL/GenBank/DDBJ databases">
        <authorList>
            <person name="Gilroy R."/>
        </authorList>
    </citation>
    <scope>NUCLEOTIDE SEQUENCE</scope>
    <source>
        <strain evidence="2">9366</strain>
    </source>
</reference>
<feature type="region of interest" description="Disordered" evidence="1">
    <location>
        <begin position="195"/>
        <end position="241"/>
    </location>
</feature>
<organism evidence="2 3">
    <name type="scientific">Candidatus Caccalectryoclostridium excrementigallinarum</name>
    <dbReference type="NCBI Taxonomy" id="2840710"/>
    <lineage>
        <taxon>Bacteria</taxon>
        <taxon>Bacillati</taxon>
        <taxon>Bacillota</taxon>
        <taxon>Clostridia</taxon>
        <taxon>Christensenellales</taxon>
        <taxon>Christensenellaceae</taxon>
        <taxon>Christensenellaceae incertae sedis</taxon>
        <taxon>Candidatus Caccalectryoclostridium</taxon>
    </lineage>
</organism>
<evidence type="ECO:0000256" key="1">
    <source>
        <dbReference type="SAM" id="MobiDB-lite"/>
    </source>
</evidence>
<accession>A0A9D1SJD4</accession>
<evidence type="ECO:0000313" key="2">
    <source>
        <dbReference type="EMBL" id="HIU62361.1"/>
    </source>
</evidence>
<proteinExistence type="predicted"/>
<name>A0A9D1SJD4_9FIRM</name>
<dbReference type="AlphaFoldDB" id="A0A9D1SJD4"/>
<dbReference type="InterPro" id="IPR032675">
    <property type="entry name" value="LRR_dom_sf"/>
</dbReference>
<dbReference type="Gene3D" id="3.80.10.10">
    <property type="entry name" value="Ribonuclease Inhibitor"/>
    <property type="match status" value="1"/>
</dbReference>
<protein>
    <submittedName>
        <fullName evidence="2">Uncharacterized protein</fullName>
    </submittedName>
</protein>